<evidence type="ECO:0000256" key="4">
    <source>
        <dbReference type="ARBA" id="ARBA00062587"/>
    </source>
</evidence>
<reference evidence="8" key="3">
    <citation type="submission" date="2025-09" db="UniProtKB">
        <authorList>
            <consortium name="Ensembl"/>
        </authorList>
    </citation>
    <scope>IDENTIFICATION</scope>
</reference>
<evidence type="ECO:0000256" key="3">
    <source>
        <dbReference type="ARBA" id="ARBA00053373"/>
    </source>
</evidence>
<gene>
    <name evidence="8" type="primary">CFAP410</name>
</gene>
<keyword evidence="1" id="KW-0433">Leucine-rich repeat</keyword>
<evidence type="ECO:0000256" key="6">
    <source>
        <dbReference type="SAM" id="MobiDB-lite"/>
    </source>
</evidence>
<dbReference type="InterPro" id="IPR003603">
    <property type="entry name" value="U2A'_phosphoprotein32A_C"/>
</dbReference>
<comment type="function">
    <text evidence="3">Plays a role in cilia formation and/or maintenance. Plays a role in the regulation of cell morphology and cytoskeletal organization. Involved in DNA damage repair.</text>
</comment>
<reference evidence="8" key="1">
    <citation type="submission" date="2021-04" db="EMBL/GenBank/DDBJ databases">
        <authorList>
            <consortium name="Wellcome Sanger Institute Data Sharing"/>
        </authorList>
    </citation>
    <scope>NUCLEOTIDE SEQUENCE [LARGE SCALE GENOMIC DNA]</scope>
</reference>
<evidence type="ECO:0000256" key="5">
    <source>
        <dbReference type="ARBA" id="ARBA00074183"/>
    </source>
</evidence>
<feature type="region of interest" description="Disordered" evidence="6">
    <location>
        <begin position="186"/>
        <end position="205"/>
    </location>
</feature>
<dbReference type="FunFam" id="3.80.10.10:FF:000094">
    <property type="entry name" value="protein C21orf2 isoform X1"/>
    <property type="match status" value="1"/>
</dbReference>
<keyword evidence="9" id="KW-1185">Reference proteome</keyword>
<dbReference type="SMART" id="SM00446">
    <property type="entry name" value="LRRcap"/>
    <property type="match status" value="1"/>
</dbReference>
<sequence length="262" mass="29632">MKLTRKLVLAKAKASDLESVKKLNCWGCSLTDISIFSQMTNIKVLTLSVNNISSLAPLAGCLSLCELYLRRNMIPSLSELSHLRLLTRLRVLWLAENPCCGTDLSQYRLTVLRCLPRLQKLDNQVVTEDEIALALMEGEEVITPPDGVQSQLSNNGLPDAETENDPLNYNMVETNKIRQELGMKPLSRDKFPSVSSPSTRETRSFQRKTHALDAILLLLRDLDEEELRIVYTTTQNRLQTYTLDSETLKDSLQTQKTAEIQH</sequence>
<evidence type="ECO:0000256" key="1">
    <source>
        <dbReference type="ARBA" id="ARBA00022614"/>
    </source>
</evidence>
<organism evidence="8 9">
    <name type="scientific">Anabas testudineus</name>
    <name type="common">Climbing perch</name>
    <name type="synonym">Anthias testudineus</name>
    <dbReference type="NCBI Taxonomy" id="64144"/>
    <lineage>
        <taxon>Eukaryota</taxon>
        <taxon>Metazoa</taxon>
        <taxon>Chordata</taxon>
        <taxon>Craniata</taxon>
        <taxon>Vertebrata</taxon>
        <taxon>Euteleostomi</taxon>
        <taxon>Actinopterygii</taxon>
        <taxon>Neopterygii</taxon>
        <taxon>Teleostei</taxon>
        <taxon>Neoteleostei</taxon>
        <taxon>Acanthomorphata</taxon>
        <taxon>Anabantaria</taxon>
        <taxon>Anabantiformes</taxon>
        <taxon>Anabantoidei</taxon>
        <taxon>Anabantidae</taxon>
        <taxon>Anabas</taxon>
    </lineage>
</organism>
<evidence type="ECO:0000256" key="2">
    <source>
        <dbReference type="ARBA" id="ARBA00022737"/>
    </source>
</evidence>
<dbReference type="AlphaFoldDB" id="A0A3Q1HRM7"/>
<dbReference type="PANTHER" id="PTHR18849">
    <property type="entry name" value="LEUCINE RICH REPEAT PROTEIN"/>
    <property type="match status" value="1"/>
</dbReference>
<dbReference type="InterPro" id="IPR001611">
    <property type="entry name" value="Leu-rich_rpt"/>
</dbReference>
<dbReference type="GeneID" id="113171322"/>
<accession>A0A3Q1HRM7</accession>
<name>A0A3Q1HRM7_ANATE</name>
<dbReference type="InParanoid" id="A0A3Q1HRM7"/>
<dbReference type="SUPFAM" id="SSF52058">
    <property type="entry name" value="L domain-like"/>
    <property type="match status" value="1"/>
</dbReference>
<dbReference type="PANTHER" id="PTHR18849:SF0">
    <property type="entry name" value="CILIA- AND FLAGELLA-ASSOCIATED PROTEIN 410-RELATED"/>
    <property type="match status" value="1"/>
</dbReference>
<feature type="domain" description="U2A'/phosphoprotein 32 family A C-terminal" evidence="7">
    <location>
        <begin position="104"/>
        <end position="122"/>
    </location>
</feature>
<dbReference type="InterPro" id="IPR032675">
    <property type="entry name" value="LRR_dom_sf"/>
</dbReference>
<evidence type="ECO:0000313" key="8">
    <source>
        <dbReference type="Ensembl" id="ENSATEP00000007738.3"/>
    </source>
</evidence>
<dbReference type="GeneTree" id="ENSGT00390000018807"/>
<dbReference type="RefSeq" id="XP_026229398.1">
    <property type="nucleotide sequence ID" value="XM_026373613.1"/>
</dbReference>
<dbReference type="Ensembl" id="ENSATET00000007865.3">
    <property type="protein sequence ID" value="ENSATEP00000007738.3"/>
    <property type="gene ID" value="ENSATEG00000005382.3"/>
</dbReference>
<evidence type="ECO:0000259" key="7">
    <source>
        <dbReference type="SMART" id="SM00446"/>
    </source>
</evidence>
<evidence type="ECO:0000313" key="9">
    <source>
        <dbReference type="Proteomes" id="UP000265040"/>
    </source>
</evidence>
<protein>
    <recommendedName>
        <fullName evidence="5">Cilia- and flagella-associated protein 410</fullName>
    </recommendedName>
</protein>
<reference evidence="8" key="2">
    <citation type="submission" date="2025-08" db="UniProtKB">
        <authorList>
            <consortium name="Ensembl"/>
        </authorList>
    </citation>
    <scope>IDENTIFICATION</scope>
</reference>
<dbReference type="GO" id="GO:0007010">
    <property type="term" value="P:cytoskeleton organization"/>
    <property type="evidence" value="ECO:0007669"/>
    <property type="project" value="TreeGrafter"/>
</dbReference>
<dbReference type="InterPro" id="IPR025875">
    <property type="entry name" value="Leu-rich_rpt_4"/>
</dbReference>
<dbReference type="PROSITE" id="PS51450">
    <property type="entry name" value="LRR"/>
    <property type="match status" value="2"/>
</dbReference>
<proteinExistence type="predicted"/>
<dbReference type="Proteomes" id="UP000265040">
    <property type="component" value="Chromosome 17"/>
</dbReference>
<keyword evidence="2" id="KW-0677">Repeat</keyword>
<dbReference type="Gene3D" id="3.80.10.10">
    <property type="entry name" value="Ribonuclease Inhibitor"/>
    <property type="match status" value="1"/>
</dbReference>
<dbReference type="GO" id="GO:0036064">
    <property type="term" value="C:ciliary basal body"/>
    <property type="evidence" value="ECO:0007669"/>
    <property type="project" value="UniProtKB-ARBA"/>
</dbReference>
<dbReference type="Pfam" id="PF12799">
    <property type="entry name" value="LRR_4"/>
    <property type="match status" value="1"/>
</dbReference>
<dbReference type="GO" id="GO:0097733">
    <property type="term" value="C:photoreceptor cell cilium"/>
    <property type="evidence" value="ECO:0007669"/>
    <property type="project" value="UniProtKB-ARBA"/>
</dbReference>
<comment type="subunit">
    <text evidence="4">Found in a complex with CFAP410, NEK1 and SPATA7. Interacts with NEK1.</text>
</comment>